<evidence type="ECO:0000256" key="2">
    <source>
        <dbReference type="ARBA" id="ARBA00022630"/>
    </source>
</evidence>
<evidence type="ECO:0000256" key="1">
    <source>
        <dbReference type="ARBA" id="ARBA00001974"/>
    </source>
</evidence>
<gene>
    <name evidence="12" type="ORF">DUT91_01500</name>
</gene>
<dbReference type="Pfam" id="PF00111">
    <property type="entry name" value="Fer2"/>
    <property type="match status" value="1"/>
</dbReference>
<protein>
    <submittedName>
        <fullName evidence="12">Hybrid-cluster NAD(P)-dependent oxidoreductase</fullName>
    </submittedName>
</protein>
<dbReference type="GO" id="GO:0016491">
    <property type="term" value="F:oxidoreductase activity"/>
    <property type="evidence" value="ECO:0007669"/>
    <property type="project" value="UniProtKB-KW"/>
</dbReference>
<evidence type="ECO:0000259" key="10">
    <source>
        <dbReference type="PROSITE" id="PS51085"/>
    </source>
</evidence>
<dbReference type="InterPro" id="IPR017938">
    <property type="entry name" value="Riboflavin_synthase-like_b-brl"/>
</dbReference>
<dbReference type="PANTHER" id="PTHR47354:SF6">
    <property type="entry name" value="NADH OXIDOREDUCTASE HCR"/>
    <property type="match status" value="1"/>
</dbReference>
<evidence type="ECO:0000256" key="8">
    <source>
        <dbReference type="ARBA" id="ARBA00023014"/>
    </source>
</evidence>
<dbReference type="GO" id="GO:0046872">
    <property type="term" value="F:metal ion binding"/>
    <property type="evidence" value="ECO:0007669"/>
    <property type="project" value="UniProtKB-KW"/>
</dbReference>
<dbReference type="OrthoDB" id="9786134at2"/>
<dbReference type="PANTHER" id="PTHR47354">
    <property type="entry name" value="NADH OXIDOREDUCTASE HCR"/>
    <property type="match status" value="1"/>
</dbReference>
<dbReference type="InterPro" id="IPR036010">
    <property type="entry name" value="2Fe-2S_ferredoxin-like_sf"/>
</dbReference>
<dbReference type="InterPro" id="IPR001433">
    <property type="entry name" value="OxRdtase_FAD/NAD-bd"/>
</dbReference>
<dbReference type="SUPFAM" id="SSF54292">
    <property type="entry name" value="2Fe-2S ferredoxin-like"/>
    <property type="match status" value="1"/>
</dbReference>
<dbReference type="CDD" id="cd00207">
    <property type="entry name" value="fer2"/>
    <property type="match status" value="1"/>
</dbReference>
<dbReference type="InterPro" id="IPR006058">
    <property type="entry name" value="2Fe2S_fd_BS"/>
</dbReference>
<dbReference type="PROSITE" id="PS00197">
    <property type="entry name" value="2FE2S_FER_1"/>
    <property type="match status" value="1"/>
</dbReference>
<keyword evidence="8" id="KW-0411">Iron-sulfur</keyword>
<keyword evidence="2" id="KW-0285">Flavoprotein</keyword>
<evidence type="ECO:0000256" key="4">
    <source>
        <dbReference type="ARBA" id="ARBA00022723"/>
    </source>
</evidence>
<dbReference type="SUPFAM" id="SSF63380">
    <property type="entry name" value="Riboflavin synthase domain-like"/>
    <property type="match status" value="1"/>
</dbReference>
<dbReference type="PROSITE" id="PS51085">
    <property type="entry name" value="2FE2S_FER_2"/>
    <property type="match status" value="1"/>
</dbReference>
<keyword evidence="13" id="KW-1185">Reference proteome</keyword>
<comment type="cofactor">
    <cofactor evidence="1">
        <name>FAD</name>
        <dbReference type="ChEBI" id="CHEBI:57692"/>
    </cofactor>
</comment>
<sequence>MTVMLSHPLKHLDEMLPWNDKLQMLECISAVEEAPDVMTFSFRTPDHNWFRYAPGQFVTLELPVSPEPVMRTYTLSSTPSRPYSLAVTVKAQKDSIGTRWMLDHLRPGMQIRAYGPTGDFSLHNHPGEKYLFISAGSGITPMMSMTRWLHDCSPASDIVFINCARTPDEIIFHDELRLLATRVEALKLAFIVKQSAPRHAWSGLHGRIDRSRLELLAPDFIDRTVFCCGPEPFMRAVREALQAMGFDMARYHQESFQPAAETVVTPPSPATGSPDAASQAATVRFTLSGVEVECAADDTVLLAARNAGLKIPSACEFGVCGTCKVLCSSGETMMSHNGGIRDDEIEEGYILACCTRPIGQIEIDA</sequence>
<evidence type="ECO:0000256" key="6">
    <source>
        <dbReference type="ARBA" id="ARBA00023002"/>
    </source>
</evidence>
<dbReference type="InterPro" id="IPR050415">
    <property type="entry name" value="MRET"/>
</dbReference>
<keyword evidence="5" id="KW-0274">FAD</keyword>
<dbReference type="Pfam" id="PF00970">
    <property type="entry name" value="FAD_binding_6"/>
    <property type="match status" value="1"/>
</dbReference>
<evidence type="ECO:0000256" key="7">
    <source>
        <dbReference type="ARBA" id="ARBA00023004"/>
    </source>
</evidence>
<dbReference type="Gene3D" id="2.40.30.10">
    <property type="entry name" value="Translation factors"/>
    <property type="match status" value="1"/>
</dbReference>
<dbReference type="InterPro" id="IPR001041">
    <property type="entry name" value="2Fe-2S_ferredoxin-type"/>
</dbReference>
<dbReference type="Pfam" id="PF00175">
    <property type="entry name" value="NAD_binding_1"/>
    <property type="match status" value="1"/>
</dbReference>
<dbReference type="CDD" id="cd06215">
    <property type="entry name" value="FNR_iron_sulfur_binding_1"/>
    <property type="match status" value="1"/>
</dbReference>
<feature type="domain" description="2Fe-2S ferredoxin-type" evidence="10">
    <location>
        <begin position="281"/>
        <end position="365"/>
    </location>
</feature>
<dbReference type="InterPro" id="IPR017927">
    <property type="entry name" value="FAD-bd_FR_type"/>
</dbReference>
<dbReference type="InterPro" id="IPR039261">
    <property type="entry name" value="FNR_nucleotide-bd"/>
</dbReference>
<proteinExistence type="inferred from homology"/>
<dbReference type="Proteomes" id="UP000253420">
    <property type="component" value="Unassembled WGS sequence"/>
</dbReference>
<accession>A0A368K8F5</accession>
<name>A0A368K8F5_9HYPH</name>
<dbReference type="SUPFAM" id="SSF52343">
    <property type="entry name" value="Ferredoxin reductase-like, C-terminal NADP-linked domain"/>
    <property type="match status" value="1"/>
</dbReference>
<evidence type="ECO:0000313" key="12">
    <source>
        <dbReference type="EMBL" id="RCS25504.1"/>
    </source>
</evidence>
<evidence type="ECO:0000256" key="5">
    <source>
        <dbReference type="ARBA" id="ARBA00022827"/>
    </source>
</evidence>
<dbReference type="PROSITE" id="PS51384">
    <property type="entry name" value="FAD_FR"/>
    <property type="match status" value="1"/>
</dbReference>
<reference evidence="12 13" key="1">
    <citation type="submission" date="2018-07" db="EMBL/GenBank/DDBJ databases">
        <title>The draft genome of Phyllobacterium salinisoli.</title>
        <authorList>
            <person name="Liu L."/>
            <person name="Li L."/>
            <person name="Zhang X."/>
            <person name="Liang L."/>
        </authorList>
    </citation>
    <scope>NUCLEOTIDE SEQUENCE [LARGE SCALE GENOMIC DNA]</scope>
    <source>
        <strain evidence="12 13">LLAN61</strain>
    </source>
</reference>
<comment type="caution">
    <text evidence="12">The sequence shown here is derived from an EMBL/GenBank/DDBJ whole genome shotgun (WGS) entry which is preliminary data.</text>
</comment>
<dbReference type="AlphaFoldDB" id="A0A368K8F5"/>
<dbReference type="GO" id="GO:0051537">
    <property type="term" value="F:2 iron, 2 sulfur cluster binding"/>
    <property type="evidence" value="ECO:0007669"/>
    <property type="project" value="UniProtKB-KW"/>
</dbReference>
<keyword evidence="6" id="KW-0560">Oxidoreductase</keyword>
<keyword evidence="3" id="KW-0001">2Fe-2S</keyword>
<evidence type="ECO:0000313" key="13">
    <source>
        <dbReference type="Proteomes" id="UP000253420"/>
    </source>
</evidence>
<comment type="similarity">
    <text evidence="9">In the N-terminal section; belongs to the FAD-binding oxidoreductase type 6 family.</text>
</comment>
<dbReference type="InterPro" id="IPR012675">
    <property type="entry name" value="Beta-grasp_dom_sf"/>
</dbReference>
<keyword evidence="7" id="KW-0408">Iron</keyword>
<dbReference type="InterPro" id="IPR008333">
    <property type="entry name" value="Cbr1-like_FAD-bd_dom"/>
</dbReference>
<feature type="domain" description="FAD-binding FR-type" evidence="11">
    <location>
        <begin position="20"/>
        <end position="123"/>
    </location>
</feature>
<dbReference type="Gene3D" id="3.40.50.80">
    <property type="entry name" value="Nucleotide-binding domain of ferredoxin-NADP reductase (FNR) module"/>
    <property type="match status" value="1"/>
</dbReference>
<keyword evidence="4" id="KW-0479">Metal-binding</keyword>
<dbReference type="EMBL" id="QOZG01000001">
    <property type="protein sequence ID" value="RCS25504.1"/>
    <property type="molecule type" value="Genomic_DNA"/>
</dbReference>
<dbReference type="PRINTS" id="PR00410">
    <property type="entry name" value="PHEHYDRXLASE"/>
</dbReference>
<evidence type="ECO:0000256" key="3">
    <source>
        <dbReference type="ARBA" id="ARBA00022714"/>
    </source>
</evidence>
<evidence type="ECO:0000256" key="9">
    <source>
        <dbReference type="ARBA" id="ARBA00061434"/>
    </source>
</evidence>
<dbReference type="Gene3D" id="3.10.20.30">
    <property type="match status" value="1"/>
</dbReference>
<organism evidence="12 13">
    <name type="scientific">Phyllobacterium salinisoli</name>
    <dbReference type="NCBI Taxonomy" id="1899321"/>
    <lineage>
        <taxon>Bacteria</taxon>
        <taxon>Pseudomonadati</taxon>
        <taxon>Pseudomonadota</taxon>
        <taxon>Alphaproteobacteria</taxon>
        <taxon>Hyphomicrobiales</taxon>
        <taxon>Phyllobacteriaceae</taxon>
        <taxon>Phyllobacterium</taxon>
    </lineage>
</organism>
<evidence type="ECO:0000259" key="11">
    <source>
        <dbReference type="PROSITE" id="PS51384"/>
    </source>
</evidence>